<dbReference type="GO" id="GO:0061630">
    <property type="term" value="F:ubiquitin protein ligase activity"/>
    <property type="evidence" value="ECO:0007669"/>
    <property type="project" value="TreeGrafter"/>
</dbReference>
<comment type="caution">
    <text evidence="7">The sequence shown here is derived from an EMBL/GenBank/DDBJ whole genome shotgun (WGS) entry which is preliminary data.</text>
</comment>
<evidence type="ECO:0000313" key="7">
    <source>
        <dbReference type="EMBL" id="RDB22570.1"/>
    </source>
</evidence>
<dbReference type="PANTHER" id="PTHR45969">
    <property type="entry name" value="RING ZINC FINGER PROTEIN-RELATED"/>
    <property type="match status" value="1"/>
</dbReference>
<dbReference type="SUPFAM" id="SSF57850">
    <property type="entry name" value="RING/U-box"/>
    <property type="match status" value="1"/>
</dbReference>
<keyword evidence="3" id="KW-0862">Zinc</keyword>
<dbReference type="Pfam" id="PF13445">
    <property type="entry name" value="zf-RING_UBOX"/>
    <property type="match status" value="1"/>
</dbReference>
<evidence type="ECO:0000259" key="6">
    <source>
        <dbReference type="PROSITE" id="PS50089"/>
    </source>
</evidence>
<dbReference type="InterPro" id="IPR027370">
    <property type="entry name" value="Znf-RING_euk"/>
</dbReference>
<feature type="region of interest" description="Disordered" evidence="5">
    <location>
        <begin position="167"/>
        <end position="236"/>
    </location>
</feature>
<dbReference type="PROSITE" id="PS00018">
    <property type="entry name" value="EF_HAND_1"/>
    <property type="match status" value="1"/>
</dbReference>
<dbReference type="Proteomes" id="UP000076154">
    <property type="component" value="Unassembled WGS sequence"/>
</dbReference>
<feature type="region of interest" description="Disordered" evidence="5">
    <location>
        <begin position="93"/>
        <end position="124"/>
    </location>
</feature>
<dbReference type="PROSITE" id="PS50089">
    <property type="entry name" value="ZF_RING_2"/>
    <property type="match status" value="1"/>
</dbReference>
<gene>
    <name evidence="7" type="ORF">Hypma_010247</name>
</gene>
<dbReference type="InParanoid" id="A0A369JMY4"/>
<reference evidence="7" key="1">
    <citation type="submission" date="2018-04" db="EMBL/GenBank/DDBJ databases">
        <title>Whole genome sequencing of Hypsizygus marmoreus.</title>
        <authorList>
            <person name="Choi I.-G."/>
            <person name="Min B."/>
            <person name="Kim J.-G."/>
            <person name="Kim S."/>
            <person name="Oh Y.-L."/>
            <person name="Kong W.-S."/>
            <person name="Park H."/>
            <person name="Jeong J."/>
            <person name="Song E.-S."/>
        </authorList>
    </citation>
    <scope>NUCLEOTIDE SEQUENCE [LARGE SCALE GENOMIC DNA]</scope>
    <source>
        <strain evidence="7">51987-8</strain>
    </source>
</reference>
<evidence type="ECO:0000256" key="3">
    <source>
        <dbReference type="ARBA" id="ARBA00022833"/>
    </source>
</evidence>
<dbReference type="InterPro" id="IPR013083">
    <property type="entry name" value="Znf_RING/FYVE/PHD"/>
</dbReference>
<dbReference type="InterPro" id="IPR018247">
    <property type="entry name" value="EF_Hand_1_Ca_BS"/>
</dbReference>
<dbReference type="EMBL" id="LUEZ02000049">
    <property type="protein sequence ID" value="RDB22570.1"/>
    <property type="molecule type" value="Genomic_DNA"/>
</dbReference>
<proteinExistence type="predicted"/>
<dbReference type="GO" id="GO:0008270">
    <property type="term" value="F:zinc ion binding"/>
    <property type="evidence" value="ECO:0007669"/>
    <property type="project" value="UniProtKB-KW"/>
</dbReference>
<evidence type="ECO:0000256" key="5">
    <source>
        <dbReference type="SAM" id="MobiDB-lite"/>
    </source>
</evidence>
<keyword evidence="1" id="KW-0479">Metal-binding</keyword>
<dbReference type="PANTHER" id="PTHR45969:SF69">
    <property type="entry name" value="FINGER DOMAIN PROTEIN, PUTATIVE (AFU_ORTHOLOGUE AFUA_3G12190)-RELATED"/>
    <property type="match status" value="1"/>
</dbReference>
<organism evidence="7 8">
    <name type="scientific">Hypsizygus marmoreus</name>
    <name type="common">White beech mushroom</name>
    <name type="synonym">Agaricus marmoreus</name>
    <dbReference type="NCBI Taxonomy" id="39966"/>
    <lineage>
        <taxon>Eukaryota</taxon>
        <taxon>Fungi</taxon>
        <taxon>Dikarya</taxon>
        <taxon>Basidiomycota</taxon>
        <taxon>Agaricomycotina</taxon>
        <taxon>Agaricomycetes</taxon>
        <taxon>Agaricomycetidae</taxon>
        <taxon>Agaricales</taxon>
        <taxon>Tricholomatineae</taxon>
        <taxon>Lyophyllaceae</taxon>
        <taxon>Hypsizygus</taxon>
    </lineage>
</organism>
<keyword evidence="2 4" id="KW-0863">Zinc-finger</keyword>
<feature type="compositionally biased region" description="Acidic residues" evidence="5">
    <location>
        <begin position="113"/>
        <end position="124"/>
    </location>
</feature>
<dbReference type="InterPro" id="IPR001841">
    <property type="entry name" value="Znf_RING"/>
</dbReference>
<keyword evidence="8" id="KW-1185">Reference proteome</keyword>
<evidence type="ECO:0000256" key="2">
    <source>
        <dbReference type="ARBA" id="ARBA00022771"/>
    </source>
</evidence>
<dbReference type="STRING" id="39966.A0A369JMY4"/>
<feature type="domain" description="RING-type" evidence="6">
    <location>
        <begin position="35"/>
        <end position="86"/>
    </location>
</feature>
<name>A0A369JMY4_HYPMA</name>
<evidence type="ECO:0000313" key="8">
    <source>
        <dbReference type="Proteomes" id="UP000076154"/>
    </source>
</evidence>
<accession>A0A369JMY4</accession>
<dbReference type="AlphaFoldDB" id="A0A369JMY4"/>
<evidence type="ECO:0000256" key="4">
    <source>
        <dbReference type="PROSITE-ProRule" id="PRU00175"/>
    </source>
</evidence>
<dbReference type="GO" id="GO:0016567">
    <property type="term" value="P:protein ubiquitination"/>
    <property type="evidence" value="ECO:0007669"/>
    <property type="project" value="TreeGrafter"/>
</dbReference>
<sequence>MARHVPQDARDRIKLIIDSLPVISVQDLPDTDDSCPICLTSFSSLFADRTDPEAGVTKLIACNHIFCKKDLIQWIQSLHGNCPTCRHTFLDIIPPSESDDESSDGGEYIPNERDEDFEDEDEDGFMDTDDFSDAFGYATEEDLEMDNADEWGDEAREIDADMEDAAEDIEEDASEWGLTDGESSSMSESFDAAIESEDGGAGAALDTGVNISVQEDNSENSHYVAVDSATGQEEPK</sequence>
<protein>
    <recommendedName>
        <fullName evidence="6">RING-type domain-containing protein</fullName>
    </recommendedName>
</protein>
<dbReference type="OrthoDB" id="8062037at2759"/>
<dbReference type="Gene3D" id="3.30.40.10">
    <property type="entry name" value="Zinc/RING finger domain, C3HC4 (zinc finger)"/>
    <property type="match status" value="1"/>
</dbReference>
<evidence type="ECO:0000256" key="1">
    <source>
        <dbReference type="ARBA" id="ARBA00022723"/>
    </source>
</evidence>